<dbReference type="EMBL" id="BAAALF010000136">
    <property type="protein sequence ID" value="GAA1259883.1"/>
    <property type="molecule type" value="Genomic_DNA"/>
</dbReference>
<evidence type="ECO:0000256" key="1">
    <source>
        <dbReference type="SAM" id="MobiDB-lite"/>
    </source>
</evidence>
<protein>
    <submittedName>
        <fullName evidence="2">Uncharacterized protein</fullName>
    </submittedName>
</protein>
<name>A0ABN1WQ06_9ACTN</name>
<sequence length="371" mass="40983">MVKAAACLPALRARAWFDPDGYPGGPAGEHRPTRSHPPATGDHTPDHPTDTKWYRITFTAPWPGRAGRHPVATNLGRLLRRRRLYTGESANTAQREVARRLDGGPIPDAAHPDQVSLESLLLQALAWPNETPRYPCGIRAVHPTPDHLVITVENTTKLLHDLVARTLPVGNHRGISGIPGLRHRRSPGGAVTLFLAGTAAAVTLRGVSWSQWSATAQVLADTEQFDDAPPLWTGAQGTLTDAESDHLGWYRDLDGPDCPLWLPSGVLRRIAIFQTTDSPRWVTGWRAGDAVLEHWVFEASYRGHSAPHDQVIDLLTDQRFGLPLVLERRDCRCPHDDPSTRCMIYFSSPLSTAARLELRFGCRPSERPAYP</sequence>
<gene>
    <name evidence="2" type="ORF">GCM10009665_57400</name>
</gene>
<keyword evidence="3" id="KW-1185">Reference proteome</keyword>
<accession>A0ABN1WQ06</accession>
<proteinExistence type="predicted"/>
<evidence type="ECO:0000313" key="3">
    <source>
        <dbReference type="Proteomes" id="UP001500037"/>
    </source>
</evidence>
<reference evidence="2 3" key="1">
    <citation type="journal article" date="2019" name="Int. J. Syst. Evol. Microbiol.">
        <title>The Global Catalogue of Microorganisms (GCM) 10K type strain sequencing project: providing services to taxonomists for standard genome sequencing and annotation.</title>
        <authorList>
            <consortium name="The Broad Institute Genomics Platform"/>
            <consortium name="The Broad Institute Genome Sequencing Center for Infectious Disease"/>
            <person name="Wu L."/>
            <person name="Ma J."/>
        </authorList>
    </citation>
    <scope>NUCLEOTIDE SEQUENCE [LARGE SCALE GENOMIC DNA]</scope>
    <source>
        <strain evidence="2 3">JCM 13004</strain>
    </source>
</reference>
<dbReference type="Proteomes" id="UP001500037">
    <property type="component" value="Unassembled WGS sequence"/>
</dbReference>
<comment type="caution">
    <text evidence="2">The sequence shown here is derived from an EMBL/GenBank/DDBJ whole genome shotgun (WGS) entry which is preliminary data.</text>
</comment>
<organism evidence="2 3">
    <name type="scientific">Kitasatospora nipponensis</name>
    <dbReference type="NCBI Taxonomy" id="258049"/>
    <lineage>
        <taxon>Bacteria</taxon>
        <taxon>Bacillati</taxon>
        <taxon>Actinomycetota</taxon>
        <taxon>Actinomycetes</taxon>
        <taxon>Kitasatosporales</taxon>
        <taxon>Streptomycetaceae</taxon>
        <taxon>Kitasatospora</taxon>
    </lineage>
</organism>
<evidence type="ECO:0000313" key="2">
    <source>
        <dbReference type="EMBL" id="GAA1259883.1"/>
    </source>
</evidence>
<feature type="region of interest" description="Disordered" evidence="1">
    <location>
        <begin position="18"/>
        <end position="51"/>
    </location>
</feature>